<dbReference type="Pfam" id="PF01846">
    <property type="entry name" value="FF"/>
    <property type="match status" value="7"/>
</dbReference>
<feature type="compositionally biased region" description="Basic and acidic residues" evidence="2">
    <location>
        <begin position="498"/>
        <end position="517"/>
    </location>
</feature>
<feature type="non-terminal residue" evidence="5">
    <location>
        <position position="1"/>
    </location>
</feature>
<dbReference type="SMART" id="SM01195">
    <property type="entry name" value="FA"/>
    <property type="match status" value="1"/>
</dbReference>
<feature type="region of interest" description="Disordered" evidence="2">
    <location>
        <begin position="832"/>
        <end position="857"/>
    </location>
</feature>
<dbReference type="GO" id="GO:0005856">
    <property type="term" value="C:cytoskeleton"/>
    <property type="evidence" value="ECO:0007669"/>
    <property type="project" value="InterPro"/>
</dbReference>
<dbReference type="Gene3D" id="1.10.10.440">
    <property type="entry name" value="FF domain"/>
    <property type="match status" value="7"/>
</dbReference>
<dbReference type="PRINTS" id="PR00935">
    <property type="entry name" value="BAND41"/>
</dbReference>
<feature type="compositionally biased region" description="Basic and acidic residues" evidence="2">
    <location>
        <begin position="472"/>
        <end position="487"/>
    </location>
</feature>
<name>A0A9D4R008_DREPO</name>
<dbReference type="PROSITE" id="PS50057">
    <property type="entry name" value="FERM_3"/>
    <property type="match status" value="1"/>
</dbReference>
<dbReference type="InterPro" id="IPR018980">
    <property type="entry name" value="FERM_PH-like_C"/>
</dbReference>
<dbReference type="SMART" id="SM00295">
    <property type="entry name" value="B41"/>
    <property type="match status" value="1"/>
</dbReference>
<dbReference type="InterPro" id="IPR008379">
    <property type="entry name" value="Band_4.1_C"/>
</dbReference>
<feature type="compositionally biased region" description="Polar residues" evidence="2">
    <location>
        <begin position="331"/>
        <end position="342"/>
    </location>
</feature>
<dbReference type="PANTHER" id="PTHR23280">
    <property type="entry name" value="4.1 G PROTEIN"/>
    <property type="match status" value="1"/>
</dbReference>
<dbReference type="GO" id="GO:0005886">
    <property type="term" value="C:plasma membrane"/>
    <property type="evidence" value="ECO:0007669"/>
    <property type="project" value="TreeGrafter"/>
</dbReference>
<dbReference type="FunFam" id="1.20.80.10:FF:000001">
    <property type="entry name" value="Erythrocyte membrane protein band 4.1"/>
    <property type="match status" value="1"/>
</dbReference>
<keyword evidence="6" id="KW-1185">Reference proteome</keyword>
<evidence type="ECO:0000313" key="5">
    <source>
        <dbReference type="EMBL" id="KAH3849103.1"/>
    </source>
</evidence>
<dbReference type="Gene3D" id="1.20.80.10">
    <property type="match status" value="1"/>
</dbReference>
<dbReference type="Pfam" id="PF09380">
    <property type="entry name" value="FERM_C"/>
    <property type="match status" value="1"/>
</dbReference>
<feature type="region of interest" description="Disordered" evidence="2">
    <location>
        <begin position="329"/>
        <end position="350"/>
    </location>
</feature>
<dbReference type="SUPFAM" id="SSF50729">
    <property type="entry name" value="PH domain-like"/>
    <property type="match status" value="1"/>
</dbReference>
<dbReference type="PROSITE" id="PS00661">
    <property type="entry name" value="FERM_2"/>
    <property type="match status" value="1"/>
</dbReference>
<proteinExistence type="predicted"/>
<protein>
    <recommendedName>
        <fullName evidence="7">FERM domain-containing protein</fullName>
    </recommendedName>
</protein>
<dbReference type="InterPro" id="IPR019749">
    <property type="entry name" value="Band_41_domain"/>
</dbReference>
<dbReference type="PROSITE" id="PS51676">
    <property type="entry name" value="FF"/>
    <property type="match status" value="3"/>
</dbReference>
<reference evidence="5" key="2">
    <citation type="submission" date="2020-11" db="EMBL/GenBank/DDBJ databases">
        <authorList>
            <person name="McCartney M.A."/>
            <person name="Auch B."/>
            <person name="Kono T."/>
            <person name="Mallez S."/>
            <person name="Becker A."/>
            <person name="Gohl D.M."/>
            <person name="Silverstein K.A.T."/>
            <person name="Koren S."/>
            <person name="Bechman K.B."/>
            <person name="Herman A."/>
            <person name="Abrahante J.E."/>
            <person name="Garbe J."/>
        </authorList>
    </citation>
    <scope>NUCLEOTIDE SEQUENCE</scope>
    <source>
        <strain evidence="5">Duluth1</strain>
        <tissue evidence="5">Whole animal</tissue>
    </source>
</reference>
<dbReference type="Gene3D" id="2.30.29.30">
    <property type="entry name" value="Pleckstrin-homology domain (PH domain)/Phosphotyrosine-binding domain (PTB)"/>
    <property type="match status" value="1"/>
</dbReference>
<evidence type="ECO:0000256" key="2">
    <source>
        <dbReference type="SAM" id="MobiDB-lite"/>
    </source>
</evidence>
<keyword evidence="1" id="KW-0597">Phosphoprotein</keyword>
<feature type="region of interest" description="Disordered" evidence="2">
    <location>
        <begin position="427"/>
        <end position="517"/>
    </location>
</feature>
<evidence type="ECO:0000313" key="6">
    <source>
        <dbReference type="Proteomes" id="UP000828390"/>
    </source>
</evidence>
<dbReference type="Proteomes" id="UP000828390">
    <property type="component" value="Unassembled WGS sequence"/>
</dbReference>
<feature type="compositionally biased region" description="Basic and acidic residues" evidence="2">
    <location>
        <begin position="245"/>
        <end position="288"/>
    </location>
</feature>
<dbReference type="InterPro" id="IPR011993">
    <property type="entry name" value="PH-like_dom_sf"/>
</dbReference>
<evidence type="ECO:0000259" key="3">
    <source>
        <dbReference type="PROSITE" id="PS50057"/>
    </source>
</evidence>
<feature type="region of interest" description="Disordered" evidence="2">
    <location>
        <begin position="244"/>
        <end position="296"/>
    </location>
</feature>
<dbReference type="InterPro" id="IPR014847">
    <property type="entry name" value="FA"/>
</dbReference>
<feature type="domain" description="FF" evidence="4">
    <location>
        <begin position="573"/>
        <end position="628"/>
    </location>
</feature>
<comment type="caution">
    <text evidence="5">The sequence shown here is derived from an EMBL/GenBank/DDBJ whole genome shotgun (WGS) entry which is preliminary data.</text>
</comment>
<dbReference type="SUPFAM" id="SSF47031">
    <property type="entry name" value="Second domain of FERM"/>
    <property type="match status" value="1"/>
</dbReference>
<dbReference type="InterPro" id="IPR036517">
    <property type="entry name" value="FF_domain_sf"/>
</dbReference>
<evidence type="ECO:0000256" key="1">
    <source>
        <dbReference type="ARBA" id="ARBA00022553"/>
    </source>
</evidence>
<feature type="domain" description="FF" evidence="4">
    <location>
        <begin position="370"/>
        <end position="427"/>
    </location>
</feature>
<dbReference type="SMART" id="SM00441">
    <property type="entry name" value="FF"/>
    <property type="match status" value="7"/>
</dbReference>
<reference evidence="5" key="1">
    <citation type="journal article" date="2019" name="bioRxiv">
        <title>The Genome of the Zebra Mussel, Dreissena polymorpha: A Resource for Invasive Species Research.</title>
        <authorList>
            <person name="McCartney M.A."/>
            <person name="Auch B."/>
            <person name="Kono T."/>
            <person name="Mallez S."/>
            <person name="Zhang Y."/>
            <person name="Obille A."/>
            <person name="Becker A."/>
            <person name="Abrahante J.E."/>
            <person name="Garbe J."/>
            <person name="Badalamenti J.P."/>
            <person name="Herman A."/>
            <person name="Mangelson H."/>
            <person name="Liachko I."/>
            <person name="Sullivan S."/>
            <person name="Sone E.D."/>
            <person name="Koren S."/>
            <person name="Silverstein K.A.T."/>
            <person name="Beckman K.B."/>
            <person name="Gohl D.M."/>
        </authorList>
    </citation>
    <scope>NUCLEOTIDE SEQUENCE</scope>
    <source>
        <strain evidence="5">Duluth1</strain>
        <tissue evidence="5">Whole animal</tissue>
    </source>
</reference>
<dbReference type="InterPro" id="IPR002713">
    <property type="entry name" value="FF_domain"/>
</dbReference>
<dbReference type="InterPro" id="IPR019748">
    <property type="entry name" value="FERM_central"/>
</dbReference>
<feature type="domain" description="FF" evidence="4">
    <location>
        <begin position="733"/>
        <end position="790"/>
    </location>
</feature>
<dbReference type="GO" id="GO:0003779">
    <property type="term" value="F:actin binding"/>
    <property type="evidence" value="ECO:0007669"/>
    <property type="project" value="InterPro"/>
</dbReference>
<dbReference type="PANTHER" id="PTHR23280:SF21">
    <property type="entry name" value="PROTEIN 4.1 HOMOLOG"/>
    <property type="match status" value="1"/>
</dbReference>
<dbReference type="SUPFAM" id="SSF81698">
    <property type="entry name" value="FF domain"/>
    <property type="match status" value="7"/>
</dbReference>
<dbReference type="InterPro" id="IPR000299">
    <property type="entry name" value="FERM_domain"/>
</dbReference>
<dbReference type="CDD" id="cd13184">
    <property type="entry name" value="FERM_C_4_1_family"/>
    <property type="match status" value="1"/>
</dbReference>
<dbReference type="Pfam" id="PF08736">
    <property type="entry name" value="FA"/>
    <property type="match status" value="1"/>
</dbReference>
<dbReference type="InterPro" id="IPR035963">
    <property type="entry name" value="FERM_2"/>
</dbReference>
<sequence>GTWVFEFQVKFYPPDPMSLKEDITRYQLCLQVRVDIFNGRLPCSFATYALLGSYTVQSMIGDYSLKDCGPGLGYLNDFDFAPNQNQELLEKIYELHESHKGQSAVVAEAHFLENAKKLAMYGVDMHDVKDSENKRLSLGICATGILVYRDRLRIDRFVWPKILKLSYKRNTFYIKLRPSEFDPHEKTVSFLIDNHKLAKRLWKICVEHHAFFRLKTADAPDNDTLFPRFNTRFRYSGRTAVQARKAAEMVDREEPPVERTAERRRSGRDGENDYDEKRYAPDESDRHGWNAGDPNATLERDARFAGLNSKVQRSPEEEKKLREDYMRLLQDTPSITSRSNYPESRGDIESDPRFLAVGDEGLRKKWFEEYVEDLKRQDFMQLLQDTPWVHSQSSWPDAREDLKSDPRFLAVGDDALREKWFNEFKQNMKKNKAEDKQRKKADDKRQKDKEAERKRLEKERKVGKGVVDPEVEEQKEKVTTPEKEKRSSGIFSMFGRRSGRDKAHEPKPHKAYEDADDPELKLKEEFWQLLRETPDITSTSQLDDVRIIMAKDPRYINVPTEQKRQQWFDEYIQNLMKDDFMRLLRDTPTIHSQSTWPEARMEIDRDPRFEAVGDEKLREQWFDEYIEGLLKSDYMQLLRDTPAIDSQSRFEEVRDYIAHDDRYRAVPTDELRKAWFNEYVENLKKADFMKLLEDTPSITSYSRYPDAKEDISHDPRFHNVDTDEQREKYFNEYTTELKKAAFIQLLQDTPDISATSTWHQSKKYIETDPRYHAVDSDLQRMKWFHEYVNFLAGRGYGMNYSLRAGGFKSIDRKQEFLPLHKPEAVKKTDPMPFFQDAKRKPPVASRPKKPNGYGSNEDLINNVPITVATESFKYNPDLNDVPRSTSIIPIVETKTHKVTYERDGVPYETEESILISAHSVTTRSQTIDTTTYKTERDGMVETHVERKITVVTDGDDDTDHDALLRAAIEQVTEMNPDLTVDKIECIRQIEDLNER</sequence>
<organism evidence="5 6">
    <name type="scientific">Dreissena polymorpha</name>
    <name type="common">Zebra mussel</name>
    <name type="synonym">Mytilus polymorpha</name>
    <dbReference type="NCBI Taxonomy" id="45954"/>
    <lineage>
        <taxon>Eukaryota</taxon>
        <taxon>Metazoa</taxon>
        <taxon>Spiralia</taxon>
        <taxon>Lophotrochozoa</taxon>
        <taxon>Mollusca</taxon>
        <taxon>Bivalvia</taxon>
        <taxon>Autobranchia</taxon>
        <taxon>Heteroconchia</taxon>
        <taxon>Euheterodonta</taxon>
        <taxon>Imparidentia</taxon>
        <taxon>Neoheterodontei</taxon>
        <taxon>Myida</taxon>
        <taxon>Dreissenoidea</taxon>
        <taxon>Dreissenidae</taxon>
        <taxon>Dreissena</taxon>
    </lineage>
</organism>
<dbReference type="GO" id="GO:0005198">
    <property type="term" value="F:structural molecule activity"/>
    <property type="evidence" value="ECO:0007669"/>
    <property type="project" value="InterPro"/>
</dbReference>
<dbReference type="EMBL" id="JAIWYP010000003">
    <property type="protein sequence ID" value="KAH3849103.1"/>
    <property type="molecule type" value="Genomic_DNA"/>
</dbReference>
<evidence type="ECO:0008006" key="7">
    <source>
        <dbReference type="Google" id="ProtNLM"/>
    </source>
</evidence>
<dbReference type="InterPro" id="IPR019747">
    <property type="entry name" value="FERM_CS"/>
</dbReference>
<dbReference type="Pfam" id="PF00373">
    <property type="entry name" value="FERM_M"/>
    <property type="match status" value="1"/>
</dbReference>
<feature type="domain" description="FERM" evidence="3">
    <location>
        <begin position="1"/>
        <end position="216"/>
    </location>
</feature>
<accession>A0A9D4R008</accession>
<evidence type="ECO:0000259" key="4">
    <source>
        <dbReference type="PROSITE" id="PS51676"/>
    </source>
</evidence>
<dbReference type="CDD" id="cd14473">
    <property type="entry name" value="FERM_B-lobe"/>
    <property type="match status" value="1"/>
</dbReference>
<dbReference type="InterPro" id="IPR014352">
    <property type="entry name" value="FERM/acyl-CoA-bd_prot_sf"/>
</dbReference>
<feature type="compositionally biased region" description="Basic and acidic residues" evidence="2">
    <location>
        <begin position="431"/>
        <end position="462"/>
    </location>
</feature>
<dbReference type="FunFam" id="2.30.29.30:FF:000001">
    <property type="entry name" value="Erythrocyte membrane protein band 4.1"/>
    <property type="match status" value="1"/>
</dbReference>
<dbReference type="GO" id="GO:0031032">
    <property type="term" value="P:actomyosin structure organization"/>
    <property type="evidence" value="ECO:0007669"/>
    <property type="project" value="TreeGrafter"/>
</dbReference>
<dbReference type="SMART" id="SM01196">
    <property type="entry name" value="FERM_C"/>
    <property type="match status" value="1"/>
</dbReference>
<gene>
    <name evidence="5" type="ORF">DPMN_091496</name>
</gene>
<dbReference type="AlphaFoldDB" id="A0A9D4R008"/>
<dbReference type="Pfam" id="PF05902">
    <property type="entry name" value="4_1_CTD"/>
    <property type="match status" value="1"/>
</dbReference>